<gene>
    <name evidence="7 8 9" type="primary">LOC106478895</name>
</gene>
<evidence type="ECO:0000259" key="5">
    <source>
        <dbReference type="Pfam" id="PF02872"/>
    </source>
</evidence>
<dbReference type="InterPro" id="IPR008334">
    <property type="entry name" value="5'-Nucleotdase_C"/>
</dbReference>
<evidence type="ECO:0000313" key="9">
    <source>
        <dbReference type="RefSeq" id="XP_022238288.1"/>
    </source>
</evidence>
<dbReference type="PANTHER" id="PTHR11575">
    <property type="entry name" value="5'-NUCLEOTIDASE-RELATED"/>
    <property type="match status" value="1"/>
</dbReference>
<dbReference type="CDD" id="cd07406">
    <property type="entry name" value="MPP_CG11883_N"/>
    <property type="match status" value="1"/>
</dbReference>
<dbReference type="PRINTS" id="PR01607">
    <property type="entry name" value="APYRASEFAMLY"/>
</dbReference>
<keyword evidence="6" id="KW-1185">Reference proteome</keyword>
<dbReference type="InterPro" id="IPR004843">
    <property type="entry name" value="Calcineurin-like_PHP"/>
</dbReference>
<dbReference type="Pfam" id="PF02872">
    <property type="entry name" value="5_nucleotid_C"/>
    <property type="match status" value="1"/>
</dbReference>
<feature type="domain" description="5'-Nucleotidase C-terminal" evidence="5">
    <location>
        <begin position="293"/>
        <end position="441"/>
    </location>
</feature>
<dbReference type="InterPro" id="IPR006179">
    <property type="entry name" value="5_nucleotidase/apyrase"/>
</dbReference>
<accession>A0ABM1S3T1</accession>
<dbReference type="RefSeq" id="XP_022238287.1">
    <property type="nucleotide sequence ID" value="XM_022382579.1"/>
</dbReference>
<evidence type="ECO:0000256" key="1">
    <source>
        <dbReference type="ARBA" id="ARBA00006654"/>
    </source>
</evidence>
<dbReference type="SUPFAM" id="SSF55816">
    <property type="entry name" value="5'-nucleotidase (syn. UDP-sugar hydrolase), C-terminal domain"/>
    <property type="match status" value="1"/>
</dbReference>
<sequence>MPAEEAVVTILHFNDCYNVEPQPQEPVGGATRFCTALKSFSDLDPMILFSGDIFAPSIMSTFTKGEQMIPALNAFGVHCAVFGNHDFDFGVDNLSSFAKQTTFPWLISNVIDNDTNQPLADGQVVFIMERAGKKFGIIGLVEEEWLATLATIDPDDVTYVDFVSEGRKLARQLRDKEEVDYVIALTHMRWPNDCRLAENVDEIDLILGGHDHDYDIKKVNGKYVIKSGTDFREFSKITLTFNHSDIDLNIDKIDVTSEFEEDPDLKKGLEKYNDIVEGKMDTLLGHFIVDLDGRFASIRTKETNLGNFVCDIMLSSTHSDLAVLNSGTLRSDRIHPAGDFTMRDLVTILPMLDPLLVLNATGEQVWKALENGVSQYPKLEGRFPQVAGVSFAFDPAKPPGSRIDPRYVKIGDEFMELDQRYKLVTKSYLAAGKDGYDILKECEILLTEEESPELRTAVQNHFESINVLTGAVHHRSRHRQSLVCVSRRHSVVKMYEDSNLQIHRVPLQRGYSLDAVGKRNQFVTVKQTSLDDIEHEQCKLEPKEEGRISILTEEKLQHQTFDLVFVCQAVLISSSCLQHEPGNCFKLTKTKLCSII</sequence>
<evidence type="ECO:0000313" key="6">
    <source>
        <dbReference type="Proteomes" id="UP000694941"/>
    </source>
</evidence>
<organism evidence="6 7">
    <name type="scientific">Limulus polyphemus</name>
    <name type="common">Atlantic horseshoe crab</name>
    <dbReference type="NCBI Taxonomy" id="6850"/>
    <lineage>
        <taxon>Eukaryota</taxon>
        <taxon>Metazoa</taxon>
        <taxon>Ecdysozoa</taxon>
        <taxon>Arthropoda</taxon>
        <taxon>Chelicerata</taxon>
        <taxon>Merostomata</taxon>
        <taxon>Xiphosura</taxon>
        <taxon>Limulidae</taxon>
        <taxon>Limulus</taxon>
    </lineage>
</organism>
<name>A0ABM1S3T1_LIMPO</name>
<dbReference type="Pfam" id="PF00149">
    <property type="entry name" value="Metallophos"/>
    <property type="match status" value="1"/>
</dbReference>
<dbReference type="Gene3D" id="3.60.21.10">
    <property type="match status" value="1"/>
</dbReference>
<dbReference type="PANTHER" id="PTHR11575:SF48">
    <property type="entry name" value="5'-NUCLEOTIDASE"/>
    <property type="match status" value="1"/>
</dbReference>
<evidence type="ECO:0000259" key="4">
    <source>
        <dbReference type="Pfam" id="PF00149"/>
    </source>
</evidence>
<keyword evidence="3" id="KW-0378">Hydrolase</keyword>
<proteinExistence type="inferred from homology"/>
<feature type="domain" description="Calcineurin-like phosphoesterase" evidence="4">
    <location>
        <begin position="9"/>
        <end position="214"/>
    </location>
</feature>
<keyword evidence="3" id="KW-0547">Nucleotide-binding</keyword>
<dbReference type="InterPro" id="IPR029052">
    <property type="entry name" value="Metallo-depent_PP-like"/>
</dbReference>
<dbReference type="RefSeq" id="XP_022238286.1">
    <property type="nucleotide sequence ID" value="XM_022382578.1"/>
</dbReference>
<dbReference type="RefSeq" id="XP_022238288.1">
    <property type="nucleotide sequence ID" value="XM_022382580.1"/>
</dbReference>
<reference evidence="7 8" key="1">
    <citation type="submission" date="2025-05" db="UniProtKB">
        <authorList>
            <consortium name="RefSeq"/>
        </authorList>
    </citation>
    <scope>IDENTIFICATION</scope>
    <source>
        <tissue evidence="7 8">Muscle</tissue>
    </source>
</reference>
<evidence type="ECO:0000313" key="7">
    <source>
        <dbReference type="RefSeq" id="XP_022238286.1"/>
    </source>
</evidence>
<dbReference type="SUPFAM" id="SSF56300">
    <property type="entry name" value="Metallo-dependent phosphatases"/>
    <property type="match status" value="1"/>
</dbReference>
<dbReference type="InterPro" id="IPR041821">
    <property type="entry name" value="CG11883_N"/>
</dbReference>
<dbReference type="GeneID" id="106478895"/>
<protein>
    <submittedName>
        <fullName evidence="7 8">Uncharacterized protein LOC106478895 isoform X1</fullName>
    </submittedName>
</protein>
<comment type="similarity">
    <text evidence="1 3">Belongs to the 5'-nucleotidase family.</text>
</comment>
<dbReference type="InterPro" id="IPR036907">
    <property type="entry name" value="5'-Nucleotdase_C_sf"/>
</dbReference>
<evidence type="ECO:0000313" key="8">
    <source>
        <dbReference type="RefSeq" id="XP_022238287.1"/>
    </source>
</evidence>
<evidence type="ECO:0000256" key="3">
    <source>
        <dbReference type="RuleBase" id="RU362119"/>
    </source>
</evidence>
<evidence type="ECO:0000256" key="2">
    <source>
        <dbReference type="ARBA" id="ARBA00022729"/>
    </source>
</evidence>
<keyword evidence="2" id="KW-0732">Signal</keyword>
<dbReference type="Gene3D" id="3.90.780.10">
    <property type="entry name" value="5'-Nucleotidase, C-terminal domain"/>
    <property type="match status" value="1"/>
</dbReference>
<dbReference type="Proteomes" id="UP000694941">
    <property type="component" value="Unplaced"/>
</dbReference>